<evidence type="ECO:0000313" key="2">
    <source>
        <dbReference type="Proteomes" id="UP001283361"/>
    </source>
</evidence>
<organism evidence="1 2">
    <name type="scientific">Elysia crispata</name>
    <name type="common">lettuce slug</name>
    <dbReference type="NCBI Taxonomy" id="231223"/>
    <lineage>
        <taxon>Eukaryota</taxon>
        <taxon>Metazoa</taxon>
        <taxon>Spiralia</taxon>
        <taxon>Lophotrochozoa</taxon>
        <taxon>Mollusca</taxon>
        <taxon>Gastropoda</taxon>
        <taxon>Heterobranchia</taxon>
        <taxon>Euthyneura</taxon>
        <taxon>Panpulmonata</taxon>
        <taxon>Sacoglossa</taxon>
        <taxon>Placobranchoidea</taxon>
        <taxon>Plakobranchidae</taxon>
        <taxon>Elysia</taxon>
    </lineage>
</organism>
<evidence type="ECO:0000313" key="1">
    <source>
        <dbReference type="EMBL" id="KAK3706584.1"/>
    </source>
</evidence>
<name>A0AAE1CLK8_9GAST</name>
<dbReference type="Proteomes" id="UP001283361">
    <property type="component" value="Unassembled WGS sequence"/>
</dbReference>
<comment type="caution">
    <text evidence="1">The sequence shown here is derived from an EMBL/GenBank/DDBJ whole genome shotgun (WGS) entry which is preliminary data.</text>
</comment>
<proteinExistence type="predicted"/>
<gene>
    <name evidence="1" type="ORF">RRG08_055023</name>
</gene>
<sequence length="107" mass="12240">MHFVKALVLVEENEERNKALRHKDQVSSPSFDCRPDRCMVWDRWAGPECKPSNLEIDVWSGTDGLVLSANRLISRCVCVEWDRWAGPKCKPSNLEMCVCGVGQMDWS</sequence>
<accession>A0AAE1CLK8</accession>
<protein>
    <submittedName>
        <fullName evidence="1">Uncharacterized protein</fullName>
    </submittedName>
</protein>
<dbReference type="EMBL" id="JAWDGP010007744">
    <property type="protein sequence ID" value="KAK3706584.1"/>
    <property type="molecule type" value="Genomic_DNA"/>
</dbReference>
<reference evidence="1" key="1">
    <citation type="journal article" date="2023" name="G3 (Bethesda)">
        <title>A reference genome for the long-term kleptoplast-retaining sea slug Elysia crispata morphotype clarki.</title>
        <authorList>
            <person name="Eastman K.E."/>
            <person name="Pendleton A.L."/>
            <person name="Shaikh M.A."/>
            <person name="Suttiyut T."/>
            <person name="Ogas R."/>
            <person name="Tomko P."/>
            <person name="Gavelis G."/>
            <person name="Widhalm J.R."/>
            <person name="Wisecaver J.H."/>
        </authorList>
    </citation>
    <scope>NUCLEOTIDE SEQUENCE</scope>
    <source>
        <strain evidence="1">ECLA1</strain>
    </source>
</reference>
<keyword evidence="2" id="KW-1185">Reference proteome</keyword>
<dbReference type="AlphaFoldDB" id="A0AAE1CLK8"/>